<dbReference type="Gene3D" id="3.30.70.3000">
    <property type="match status" value="1"/>
</dbReference>
<feature type="transmembrane region" description="Helical" evidence="13">
    <location>
        <begin position="259"/>
        <end position="277"/>
    </location>
</feature>
<evidence type="ECO:0000256" key="5">
    <source>
        <dbReference type="ARBA" id="ARBA00022679"/>
    </source>
</evidence>
<dbReference type="STRING" id="60517.A0A0R3W8P0"/>
<dbReference type="PANTHER" id="PTHR12729">
    <property type="entry name" value="TRNA(HIS) GUANYLYLTRANSFERASE-RELATED"/>
    <property type="match status" value="1"/>
</dbReference>
<dbReference type="InterPro" id="IPR038469">
    <property type="entry name" value="tRNAHis_GuaTrfase_Thg1_sf"/>
</dbReference>
<keyword evidence="7" id="KW-0548">Nucleotidyltransferase</keyword>
<keyword evidence="11" id="KW-0342">GTP-binding</keyword>
<evidence type="ECO:0000256" key="6">
    <source>
        <dbReference type="ARBA" id="ARBA00022694"/>
    </source>
</evidence>
<dbReference type="InterPro" id="IPR025845">
    <property type="entry name" value="Thg1_C_dom"/>
</dbReference>
<keyword evidence="13" id="KW-0812">Transmembrane</keyword>
<evidence type="ECO:0000256" key="3">
    <source>
        <dbReference type="ARBA" id="ARBA00012511"/>
    </source>
</evidence>
<dbReference type="PANTHER" id="PTHR12729:SF6">
    <property type="entry name" value="TRNA(HIS) GUANYLYLTRANSFERASE-RELATED"/>
    <property type="match status" value="1"/>
</dbReference>
<comment type="catalytic activity">
    <reaction evidence="12">
        <text>a 5'-end ribonucleotide-tRNA(His) + GTP + ATP + H2O = a 5'-end phospho-guanosine-ribonucleotide-tRNA(His) + AMP + 2 diphosphate + H(+)</text>
        <dbReference type="Rhea" id="RHEA:54564"/>
        <dbReference type="Rhea" id="RHEA-COMP:14193"/>
        <dbReference type="Rhea" id="RHEA-COMP:14917"/>
        <dbReference type="ChEBI" id="CHEBI:15377"/>
        <dbReference type="ChEBI" id="CHEBI:15378"/>
        <dbReference type="ChEBI" id="CHEBI:30616"/>
        <dbReference type="ChEBI" id="CHEBI:33019"/>
        <dbReference type="ChEBI" id="CHEBI:37565"/>
        <dbReference type="ChEBI" id="CHEBI:138282"/>
        <dbReference type="ChEBI" id="CHEBI:141847"/>
        <dbReference type="ChEBI" id="CHEBI:456215"/>
        <dbReference type="EC" id="2.7.7.79"/>
    </reaction>
</comment>
<dbReference type="GO" id="GO:0005525">
    <property type="term" value="F:GTP binding"/>
    <property type="evidence" value="ECO:0007669"/>
    <property type="project" value="UniProtKB-KW"/>
</dbReference>
<keyword evidence="14" id="KW-0732">Signal</keyword>
<dbReference type="InterPro" id="IPR024956">
    <property type="entry name" value="tRNAHis_GuaTrfase_cat"/>
</dbReference>
<evidence type="ECO:0000259" key="15">
    <source>
        <dbReference type="Pfam" id="PF04446"/>
    </source>
</evidence>
<evidence type="ECO:0000256" key="12">
    <source>
        <dbReference type="ARBA" id="ARBA00047281"/>
    </source>
</evidence>
<evidence type="ECO:0000256" key="4">
    <source>
        <dbReference type="ARBA" id="ARBA00022310"/>
    </source>
</evidence>
<evidence type="ECO:0000313" key="17">
    <source>
        <dbReference type="EMBL" id="VDK37260.1"/>
    </source>
</evidence>
<evidence type="ECO:0000256" key="11">
    <source>
        <dbReference type="ARBA" id="ARBA00023134"/>
    </source>
</evidence>
<evidence type="ECO:0000256" key="8">
    <source>
        <dbReference type="ARBA" id="ARBA00022723"/>
    </source>
</evidence>
<feature type="domain" description="tRNAHis guanylyltransferase catalytic" evidence="15">
    <location>
        <begin position="290"/>
        <end position="378"/>
    </location>
</feature>
<dbReference type="GO" id="GO:0008193">
    <property type="term" value="F:tRNA guanylyltransferase activity"/>
    <property type="evidence" value="ECO:0007669"/>
    <property type="project" value="UniProtKB-EC"/>
</dbReference>
<organism evidence="19">
    <name type="scientific">Taenia asiatica</name>
    <name type="common">Asian tapeworm</name>
    <dbReference type="NCBI Taxonomy" id="60517"/>
    <lineage>
        <taxon>Eukaryota</taxon>
        <taxon>Metazoa</taxon>
        <taxon>Spiralia</taxon>
        <taxon>Lophotrochozoa</taxon>
        <taxon>Platyhelminthes</taxon>
        <taxon>Cestoda</taxon>
        <taxon>Eucestoda</taxon>
        <taxon>Cyclophyllidea</taxon>
        <taxon>Taeniidae</taxon>
        <taxon>Taenia</taxon>
    </lineage>
</organism>
<feature type="transmembrane region" description="Helical" evidence="13">
    <location>
        <begin position="217"/>
        <end position="238"/>
    </location>
</feature>
<evidence type="ECO:0000256" key="10">
    <source>
        <dbReference type="ARBA" id="ARBA00022842"/>
    </source>
</evidence>
<dbReference type="EC" id="2.7.7.79" evidence="3"/>
<dbReference type="AlphaFoldDB" id="A0A0R3W8P0"/>
<reference evidence="19" key="1">
    <citation type="submission" date="2016-04" db="UniProtKB">
        <authorList>
            <consortium name="WormBaseParasite"/>
        </authorList>
    </citation>
    <scope>IDENTIFICATION</scope>
</reference>
<keyword evidence="5" id="KW-0808">Transferase</keyword>
<evidence type="ECO:0000256" key="13">
    <source>
        <dbReference type="SAM" id="Phobius"/>
    </source>
</evidence>
<keyword evidence="18" id="KW-1185">Reference proteome</keyword>
<keyword evidence="13" id="KW-1133">Transmembrane helix</keyword>
<evidence type="ECO:0000313" key="19">
    <source>
        <dbReference type="WBParaSite" id="TASK_0000674301-mRNA-1"/>
    </source>
</evidence>
<evidence type="ECO:0000313" key="18">
    <source>
        <dbReference type="Proteomes" id="UP000282613"/>
    </source>
</evidence>
<protein>
    <recommendedName>
        <fullName evidence="4">Probable tRNA(His) guanylyltransferase</fullName>
        <ecNumber evidence="3">2.7.7.79</ecNumber>
    </recommendedName>
</protein>
<reference evidence="17 18" key="2">
    <citation type="submission" date="2018-11" db="EMBL/GenBank/DDBJ databases">
        <authorList>
            <consortium name="Pathogen Informatics"/>
        </authorList>
    </citation>
    <scope>NUCLEOTIDE SEQUENCE [LARGE SCALE GENOMIC DNA]</scope>
</reference>
<name>A0A0R3W8P0_TAEAS</name>
<dbReference type="Pfam" id="PF04446">
    <property type="entry name" value="Thg1"/>
    <property type="match status" value="2"/>
</dbReference>
<accession>A0A0R3W8P0</accession>
<gene>
    <name evidence="17" type="ORF">TASK_LOCUS6744</name>
</gene>
<dbReference type="WBParaSite" id="TASK_0000674301-mRNA-1">
    <property type="protein sequence ID" value="TASK_0000674301-mRNA-1"/>
    <property type="gene ID" value="TASK_0000674301"/>
</dbReference>
<dbReference type="GO" id="GO:0006400">
    <property type="term" value="P:tRNA modification"/>
    <property type="evidence" value="ECO:0007669"/>
    <property type="project" value="InterPro"/>
</dbReference>
<feature type="domain" description="Thg1 C-terminal" evidence="16">
    <location>
        <begin position="460"/>
        <end position="546"/>
    </location>
</feature>
<keyword evidence="9" id="KW-0547">Nucleotide-binding</keyword>
<dbReference type="Proteomes" id="UP000282613">
    <property type="component" value="Unassembled WGS sequence"/>
</dbReference>
<comment type="cofactor">
    <cofactor evidence="1">
        <name>Mg(2+)</name>
        <dbReference type="ChEBI" id="CHEBI:18420"/>
    </cofactor>
</comment>
<evidence type="ECO:0000256" key="1">
    <source>
        <dbReference type="ARBA" id="ARBA00001946"/>
    </source>
</evidence>
<comment type="similarity">
    <text evidence="2">Belongs to the tRNA(His) guanylyltransferase family.</text>
</comment>
<feature type="chain" id="PRO_5043132675" description="Probable tRNA(His) guanylyltransferase" evidence="14">
    <location>
        <begin position="16"/>
        <end position="566"/>
    </location>
</feature>
<evidence type="ECO:0000256" key="9">
    <source>
        <dbReference type="ARBA" id="ARBA00022741"/>
    </source>
</evidence>
<evidence type="ECO:0000256" key="7">
    <source>
        <dbReference type="ARBA" id="ARBA00022695"/>
    </source>
</evidence>
<dbReference type="OrthoDB" id="62560at2759"/>
<keyword evidence="6" id="KW-0819">tRNA processing</keyword>
<evidence type="ECO:0000259" key="16">
    <source>
        <dbReference type="Pfam" id="PF14413"/>
    </source>
</evidence>
<dbReference type="Pfam" id="PF14413">
    <property type="entry name" value="Thg1C"/>
    <property type="match status" value="1"/>
</dbReference>
<feature type="domain" description="tRNAHis guanylyltransferase catalytic" evidence="15">
    <location>
        <begin position="411"/>
        <end position="457"/>
    </location>
</feature>
<sequence>MTVVWLFLLLPLVLSSPFSCHRCDENCRNTHSNVSLAEACVFGCHSSVGLNARTDEFNVNSDCEQRCTHFEDDGSKSACYVGCTYIPPLEIERPQNGPMSIFDAISGPIISKFVVILLMLSIFLTNYSISLTEPEQDQPLLGETHVRIVIPKEPSHMMDDGMFVMMNVVQDSDVEPSDSLQVVPLPSNDDGSEASSFARTFCRRARIAFHNLASHPIFLVSIILMLASSVTLLAFACVRLSARRARSATFQRQYRLQKSFPAGACHLIVARTVFPLFQPLNRTKMANSVYTYVRDYEAEVPCLPNTWIVVRLDGQTFHKFADKHAFVKPNDERALKLACAAARRVMRQHGDIVLAYGQSDEFSFVFRRSTDSFNRRPRWVLFYNSLSSLRRWHPSGLLTESDFVRFMASAVSRKRRKLMTTVTSLFASSYVFEWPKYMVDTPLLYPPAFDGRVVLYPTDKNLRDYLAWRQVDCHINNLYNTCFWNLVQRGGLTTAAAEERLRGTLSSDKNEILFSEFGINYNNEPQLFRKGTVIFRKEPKKMAVEERNCDIIKDDFWNENPHLLDL</sequence>
<feature type="signal peptide" evidence="14">
    <location>
        <begin position="1"/>
        <end position="15"/>
    </location>
</feature>
<keyword evidence="13" id="KW-0472">Membrane</keyword>
<dbReference type="InterPro" id="IPR007537">
    <property type="entry name" value="tRNAHis_GuaTrfase_Thg1"/>
</dbReference>
<dbReference type="EMBL" id="UYRS01018531">
    <property type="protein sequence ID" value="VDK37260.1"/>
    <property type="molecule type" value="Genomic_DNA"/>
</dbReference>
<evidence type="ECO:0000256" key="14">
    <source>
        <dbReference type="SAM" id="SignalP"/>
    </source>
</evidence>
<evidence type="ECO:0000256" key="2">
    <source>
        <dbReference type="ARBA" id="ARBA00010113"/>
    </source>
</evidence>
<proteinExistence type="inferred from homology"/>
<keyword evidence="8" id="KW-0479">Metal-binding</keyword>
<dbReference type="GO" id="GO:0000287">
    <property type="term" value="F:magnesium ion binding"/>
    <property type="evidence" value="ECO:0007669"/>
    <property type="project" value="InterPro"/>
</dbReference>
<keyword evidence="10" id="KW-0460">Magnesium</keyword>